<dbReference type="RefSeq" id="WP_159598726.1">
    <property type="nucleotide sequence ID" value="NZ_CACSAS010000001.1"/>
</dbReference>
<dbReference type="Proteomes" id="UP000433050">
    <property type="component" value="Unassembled WGS sequence"/>
</dbReference>
<name>A0A5S9NZA1_9HYPH</name>
<keyword evidence="2" id="KW-1185">Reference proteome</keyword>
<sequence length="131" mass="14506">MKLTLHGPCTRVDLAEVCGELDPRLWVAFCRQLELGPSYAACGDDARALFCGGFIPTGDAWECWFHAAPDAGRHMLELHRVARLTLADLPQSDPRPVETIVRTPAGARIARLFGLRRVIAIDGLELWRGSR</sequence>
<gene>
    <name evidence="1" type="ORF">STARVERO_01985</name>
</gene>
<reference evidence="1 2" key="1">
    <citation type="submission" date="2019-12" db="EMBL/GenBank/DDBJ databases">
        <authorList>
            <person name="Reyes-Prieto M."/>
        </authorList>
    </citation>
    <scope>NUCLEOTIDE SEQUENCE [LARGE SCALE GENOMIC DNA]</scope>
    <source>
        <strain evidence="1">HF14-78462</strain>
    </source>
</reference>
<evidence type="ECO:0000313" key="1">
    <source>
        <dbReference type="EMBL" id="CAA0096200.1"/>
    </source>
</evidence>
<proteinExistence type="predicted"/>
<accession>A0A5S9NZA1</accession>
<protein>
    <submittedName>
        <fullName evidence="1">Uncharacterized protein</fullName>
    </submittedName>
</protein>
<dbReference type="AlphaFoldDB" id="A0A5S9NZA1"/>
<evidence type="ECO:0000313" key="2">
    <source>
        <dbReference type="Proteomes" id="UP000433050"/>
    </source>
</evidence>
<organism evidence="1 2">
    <name type="scientific">Starkeya nomas</name>
    <dbReference type="NCBI Taxonomy" id="2666134"/>
    <lineage>
        <taxon>Bacteria</taxon>
        <taxon>Pseudomonadati</taxon>
        <taxon>Pseudomonadota</taxon>
        <taxon>Alphaproteobacteria</taxon>
        <taxon>Hyphomicrobiales</taxon>
        <taxon>Xanthobacteraceae</taxon>
        <taxon>Starkeya</taxon>
    </lineage>
</organism>
<dbReference type="EMBL" id="CACSAS010000001">
    <property type="protein sequence ID" value="CAA0096200.1"/>
    <property type="molecule type" value="Genomic_DNA"/>
</dbReference>